<protein>
    <submittedName>
        <fullName evidence="2">Uncharacterized protein</fullName>
    </submittedName>
</protein>
<proteinExistence type="predicted"/>
<dbReference type="RefSeq" id="WP_146925587.1">
    <property type="nucleotide sequence ID" value="NZ_BJUB01000002.1"/>
</dbReference>
<sequence length="343" mass="33619">MTVQGAAGMRWLLRAVLVVAAGLLVALLTALWSAASARAAVEPVGDVGGVTPTALEPMAVLTSDGGVDPVPVPALDPVLDPALDPGLDPVLDPVVETVGTVVPETTGPVAVPVTLAAAPDAVPDAEPVTVVTVAVPEVVPDAVVPVLAPVTETVEQAVLPVVSVVTAPITAALPPVASAPEPVGDVLQPVATATVPAPAKHGPAAGAATVTTQLVPSAPAVTVVPCATVAPPDVSTARPSPTRLPGGDGSAPLPDDPLPMVASPPSVEHLRSQTTRDDARPSGAPTTSLPPAGSGTASGERSGADGDLPAELEPPQLRVLSARAGPGPTLLVAPKIEILDSPA</sequence>
<comment type="caution">
    <text evidence="2">The sequence shown here is derived from an EMBL/GenBank/DDBJ whole genome shotgun (WGS) entry which is preliminary data.</text>
</comment>
<dbReference type="EMBL" id="BJUB01000002">
    <property type="protein sequence ID" value="GEK20067.1"/>
    <property type="molecule type" value="Genomic_DNA"/>
</dbReference>
<gene>
    <name evidence="2" type="ORF">CXY01_05870</name>
</gene>
<feature type="compositionally biased region" description="Polar residues" evidence="1">
    <location>
        <begin position="284"/>
        <end position="299"/>
    </location>
</feature>
<evidence type="ECO:0000313" key="3">
    <source>
        <dbReference type="Proteomes" id="UP000321118"/>
    </source>
</evidence>
<dbReference type="OrthoDB" id="4829902at2"/>
<feature type="compositionally biased region" description="Basic and acidic residues" evidence="1">
    <location>
        <begin position="268"/>
        <end position="280"/>
    </location>
</feature>
<evidence type="ECO:0000256" key="1">
    <source>
        <dbReference type="SAM" id="MobiDB-lite"/>
    </source>
</evidence>
<dbReference type="AlphaFoldDB" id="A0A510UZJ6"/>
<evidence type="ECO:0000313" key="2">
    <source>
        <dbReference type="EMBL" id="GEK20067.1"/>
    </source>
</evidence>
<reference evidence="2 3" key="1">
    <citation type="submission" date="2019-07" db="EMBL/GenBank/DDBJ databases">
        <title>Whole genome shotgun sequence of Cellulomonas xylanilytica NBRC 101102.</title>
        <authorList>
            <person name="Hosoyama A."/>
            <person name="Uohara A."/>
            <person name="Ohji S."/>
            <person name="Ichikawa N."/>
        </authorList>
    </citation>
    <scope>NUCLEOTIDE SEQUENCE [LARGE SCALE GENOMIC DNA]</scope>
    <source>
        <strain evidence="2 3">NBRC 101102</strain>
    </source>
</reference>
<organism evidence="2 3">
    <name type="scientific">Cellulomonas xylanilytica</name>
    <dbReference type="NCBI Taxonomy" id="233583"/>
    <lineage>
        <taxon>Bacteria</taxon>
        <taxon>Bacillati</taxon>
        <taxon>Actinomycetota</taxon>
        <taxon>Actinomycetes</taxon>
        <taxon>Micrococcales</taxon>
        <taxon>Cellulomonadaceae</taxon>
        <taxon>Cellulomonas</taxon>
    </lineage>
</organism>
<dbReference type="Proteomes" id="UP000321118">
    <property type="component" value="Unassembled WGS sequence"/>
</dbReference>
<keyword evidence="3" id="KW-1185">Reference proteome</keyword>
<accession>A0A510UZJ6</accession>
<name>A0A510UZJ6_9CELL</name>
<feature type="region of interest" description="Disordered" evidence="1">
    <location>
        <begin position="230"/>
        <end position="329"/>
    </location>
</feature>